<evidence type="ECO:0000256" key="1">
    <source>
        <dbReference type="SAM" id="SignalP"/>
    </source>
</evidence>
<reference evidence="2" key="2">
    <citation type="journal article" date="2021" name="Int. J. Syst. Evol. Microbiol.">
        <title>Geomonas silvestris sp. nov., Geomonas paludis sp. nov. and Geomonas limicola sp. nov., isolated from terrestrial environments, and emended description of the genus Geomonas.</title>
        <authorList>
            <person name="Itoh H."/>
            <person name="Xu Z."/>
            <person name="Masuda Y."/>
            <person name="Ushijima N."/>
            <person name="Hayakawa C."/>
            <person name="Shiratori Y."/>
            <person name="Senoo K."/>
        </authorList>
    </citation>
    <scope>NUCLEOTIDE SEQUENCE</scope>
    <source>
        <strain evidence="2">Red736</strain>
    </source>
</reference>
<evidence type="ECO:0008006" key="6">
    <source>
        <dbReference type="Google" id="ProtNLM"/>
    </source>
</evidence>
<gene>
    <name evidence="2" type="ORF">GMPD_27460</name>
    <name evidence="3" type="ORF">M1B72_05040</name>
</gene>
<evidence type="ECO:0000313" key="3">
    <source>
        <dbReference type="EMBL" id="UPU37076.1"/>
    </source>
</evidence>
<accession>A0A6V8MYU6</accession>
<dbReference type="AlphaFoldDB" id="A0A6V8MYU6"/>
<keyword evidence="5" id="KW-1185">Reference proteome</keyword>
<reference evidence="4" key="1">
    <citation type="submission" date="2020-06" db="EMBL/GenBank/DDBJ databases">
        <title>Draft genomic sequecing of Geomonas sp. Red736.</title>
        <authorList>
            <person name="Itoh H."/>
            <person name="Xu Z.X."/>
            <person name="Ushijima N."/>
            <person name="Masuda Y."/>
            <person name="Shiratori Y."/>
            <person name="Senoo K."/>
        </authorList>
    </citation>
    <scope>NUCLEOTIDE SEQUENCE [LARGE SCALE GENOMIC DNA]</scope>
    <source>
        <strain evidence="4">Red736</strain>
    </source>
</reference>
<dbReference type="PROSITE" id="PS51257">
    <property type="entry name" value="PROKAR_LIPOPROTEIN"/>
    <property type="match status" value="1"/>
</dbReference>
<evidence type="ECO:0000313" key="5">
    <source>
        <dbReference type="Proteomes" id="UP000831485"/>
    </source>
</evidence>
<feature type="chain" id="PRO_5027857249" description="Lipoprotein" evidence="1">
    <location>
        <begin position="19"/>
        <end position="233"/>
    </location>
</feature>
<feature type="signal peptide" evidence="1">
    <location>
        <begin position="1"/>
        <end position="18"/>
    </location>
</feature>
<dbReference type="RefSeq" id="WP_183348303.1">
    <property type="nucleotide sequence ID" value="NZ_BLXY01000005.1"/>
</dbReference>
<evidence type="ECO:0000313" key="2">
    <source>
        <dbReference type="EMBL" id="GFO64827.1"/>
    </source>
</evidence>
<name>A0A6V8MYU6_9BACT</name>
<evidence type="ECO:0000313" key="4">
    <source>
        <dbReference type="Proteomes" id="UP000568888"/>
    </source>
</evidence>
<dbReference type="EMBL" id="CP096574">
    <property type="protein sequence ID" value="UPU37076.1"/>
    <property type="molecule type" value="Genomic_DNA"/>
</dbReference>
<reference evidence="3" key="3">
    <citation type="submission" date="2022-04" db="EMBL/GenBank/DDBJ databases">
        <authorList>
            <person name="Liu G."/>
        </authorList>
    </citation>
    <scope>NUCLEOTIDE SEQUENCE</scope>
    <source>
        <strain evidence="3">RG22</strain>
    </source>
</reference>
<dbReference type="EMBL" id="BLXY01000005">
    <property type="protein sequence ID" value="GFO64827.1"/>
    <property type="molecule type" value="Genomic_DNA"/>
</dbReference>
<protein>
    <recommendedName>
        <fullName evidence="6">Lipoprotein</fullName>
    </recommendedName>
</protein>
<proteinExistence type="predicted"/>
<organism evidence="2 4">
    <name type="scientific">Geomonas paludis</name>
    <dbReference type="NCBI Taxonomy" id="2740185"/>
    <lineage>
        <taxon>Bacteria</taxon>
        <taxon>Pseudomonadati</taxon>
        <taxon>Thermodesulfobacteriota</taxon>
        <taxon>Desulfuromonadia</taxon>
        <taxon>Geobacterales</taxon>
        <taxon>Geobacteraceae</taxon>
        <taxon>Geomonas</taxon>
    </lineage>
</organism>
<sequence>MWHHLKPLALCAATLTLAAGCAHTTGKAPEAAPVTPAEPAPAVKEAPAAPSVNINNGTVTEVIQAGRYSYVNVDSGSAKTWFAVPTADLKVGQQVEVKPGMPVTNYLAKSLNRTFDTIYFSDELVIKEVVKPATPAKKLPSWHSPLTPTAKTTGSVSVSGKVLEVINGGDYSYARVDQGETDIWVAVPAGDKVEQGQVVKFLSGSLVKNFGSAALNRNFDKVIFSGGVDKQGK</sequence>
<dbReference type="Proteomes" id="UP000831485">
    <property type="component" value="Chromosome"/>
</dbReference>
<dbReference type="Proteomes" id="UP000568888">
    <property type="component" value="Unassembled WGS sequence"/>
</dbReference>
<keyword evidence="1" id="KW-0732">Signal</keyword>